<dbReference type="AlphaFoldDB" id="A0A2S0UM40"/>
<name>A0A2S0UM40_9RHOB</name>
<dbReference type="Gene3D" id="1.10.1220.10">
    <property type="entry name" value="Met repressor-like"/>
    <property type="match status" value="1"/>
</dbReference>
<evidence type="ECO:0000313" key="2">
    <source>
        <dbReference type="EMBL" id="AWB48875.1"/>
    </source>
</evidence>
<accession>A0A2S0UM40</accession>
<dbReference type="EMBL" id="CP028918">
    <property type="protein sequence ID" value="AWB48875.1"/>
    <property type="molecule type" value="Genomic_DNA"/>
</dbReference>
<dbReference type="GO" id="GO:0006355">
    <property type="term" value="P:regulation of DNA-templated transcription"/>
    <property type="evidence" value="ECO:0007669"/>
    <property type="project" value="InterPro"/>
</dbReference>
<evidence type="ECO:0000259" key="1">
    <source>
        <dbReference type="Pfam" id="PF03869"/>
    </source>
</evidence>
<dbReference type="GO" id="GO:0003677">
    <property type="term" value="F:DNA binding"/>
    <property type="evidence" value="ECO:0007669"/>
    <property type="project" value="InterPro"/>
</dbReference>
<dbReference type="Proteomes" id="UP000244496">
    <property type="component" value="Chromosome"/>
</dbReference>
<feature type="domain" description="Arc-like DNA binding" evidence="1">
    <location>
        <begin position="2"/>
        <end position="42"/>
    </location>
</feature>
<gene>
    <name evidence="2" type="ORF">HYN69_10510</name>
</gene>
<dbReference type="OrthoDB" id="6890552at2"/>
<proteinExistence type="predicted"/>
<sequence length="60" mass="6890">MNRTPQFNVRWPEHMRDKIKASAERNRRSINSEVLLLIERGFTVPQDQPDLDGKAEGVAA</sequence>
<organism evidence="2 3">
    <name type="scientific">Paragemmobacter aquarius</name>
    <dbReference type="NCBI Taxonomy" id="2169400"/>
    <lineage>
        <taxon>Bacteria</taxon>
        <taxon>Pseudomonadati</taxon>
        <taxon>Pseudomonadota</taxon>
        <taxon>Alphaproteobacteria</taxon>
        <taxon>Rhodobacterales</taxon>
        <taxon>Paracoccaceae</taxon>
        <taxon>Paragemmobacter</taxon>
    </lineage>
</organism>
<dbReference type="RefSeq" id="WP_108435694.1">
    <property type="nucleotide sequence ID" value="NZ_CP028918.1"/>
</dbReference>
<dbReference type="KEGG" id="geh:HYN69_10510"/>
<dbReference type="SUPFAM" id="SSF47598">
    <property type="entry name" value="Ribbon-helix-helix"/>
    <property type="match status" value="1"/>
</dbReference>
<dbReference type="InterPro" id="IPR005569">
    <property type="entry name" value="Arc_DNA-bd_dom"/>
</dbReference>
<reference evidence="2 3" key="1">
    <citation type="submission" date="2018-04" db="EMBL/GenBank/DDBJ databases">
        <title>Genome sequencing of Gemmobacter.</title>
        <authorList>
            <person name="Yi H."/>
            <person name="Baek M.-G."/>
        </authorList>
    </citation>
    <scope>NUCLEOTIDE SEQUENCE [LARGE SCALE GENOMIC DNA]</scope>
    <source>
        <strain evidence="2 3">HYN0069</strain>
    </source>
</reference>
<dbReference type="InterPro" id="IPR010985">
    <property type="entry name" value="Ribbon_hlx_hlx"/>
</dbReference>
<protein>
    <recommendedName>
        <fullName evidence="1">Arc-like DNA binding domain-containing protein</fullName>
    </recommendedName>
</protein>
<dbReference type="Pfam" id="PF03869">
    <property type="entry name" value="Arc"/>
    <property type="match status" value="1"/>
</dbReference>
<evidence type="ECO:0000313" key="3">
    <source>
        <dbReference type="Proteomes" id="UP000244496"/>
    </source>
</evidence>
<dbReference type="InterPro" id="IPR013321">
    <property type="entry name" value="Arc_rbn_hlx_hlx"/>
</dbReference>
<keyword evidence="3" id="KW-1185">Reference proteome</keyword>